<name>A0A0F9VRE0_9ZZZZ</name>
<dbReference type="Gene3D" id="3.20.20.210">
    <property type="match status" value="1"/>
</dbReference>
<comment type="caution">
    <text evidence="2">The sequence shown here is derived from an EMBL/GenBank/DDBJ whole genome shotgun (WGS) entry which is preliminary data.</text>
</comment>
<dbReference type="Pfam" id="PF01208">
    <property type="entry name" value="URO-D"/>
    <property type="match status" value="1"/>
</dbReference>
<dbReference type="GO" id="GO:0004853">
    <property type="term" value="F:uroporphyrinogen decarboxylase activity"/>
    <property type="evidence" value="ECO:0007669"/>
    <property type="project" value="InterPro"/>
</dbReference>
<dbReference type="GO" id="GO:0006779">
    <property type="term" value="P:porphyrin-containing compound biosynthetic process"/>
    <property type="evidence" value="ECO:0007669"/>
    <property type="project" value="InterPro"/>
</dbReference>
<dbReference type="AlphaFoldDB" id="A0A0F9VRE0"/>
<evidence type="ECO:0000259" key="1">
    <source>
        <dbReference type="Pfam" id="PF01208"/>
    </source>
</evidence>
<dbReference type="EMBL" id="LAZR01000452">
    <property type="protein sequence ID" value="KKN68313.1"/>
    <property type="molecule type" value="Genomic_DNA"/>
</dbReference>
<protein>
    <recommendedName>
        <fullName evidence="1">Uroporphyrinogen decarboxylase (URO-D) domain-containing protein</fullName>
    </recommendedName>
</protein>
<dbReference type="PANTHER" id="PTHR47099:SF1">
    <property type="entry name" value="METHYLCOBAMIDE:COM METHYLTRANSFERASE MTBA"/>
    <property type="match status" value="1"/>
</dbReference>
<dbReference type="InterPro" id="IPR000257">
    <property type="entry name" value="Uroporphyrinogen_deCOase"/>
</dbReference>
<proteinExistence type="predicted"/>
<reference evidence="2" key="1">
    <citation type="journal article" date="2015" name="Nature">
        <title>Complex archaea that bridge the gap between prokaryotes and eukaryotes.</title>
        <authorList>
            <person name="Spang A."/>
            <person name="Saw J.H."/>
            <person name="Jorgensen S.L."/>
            <person name="Zaremba-Niedzwiedzka K."/>
            <person name="Martijn J."/>
            <person name="Lind A.E."/>
            <person name="van Eijk R."/>
            <person name="Schleper C."/>
            <person name="Guy L."/>
            <person name="Ettema T.J."/>
        </authorList>
    </citation>
    <scope>NUCLEOTIDE SEQUENCE</scope>
</reference>
<dbReference type="SUPFAM" id="SSF51726">
    <property type="entry name" value="UROD/MetE-like"/>
    <property type="match status" value="1"/>
</dbReference>
<organism evidence="2">
    <name type="scientific">marine sediment metagenome</name>
    <dbReference type="NCBI Taxonomy" id="412755"/>
    <lineage>
        <taxon>unclassified sequences</taxon>
        <taxon>metagenomes</taxon>
        <taxon>ecological metagenomes</taxon>
    </lineage>
</organism>
<evidence type="ECO:0000313" key="2">
    <source>
        <dbReference type="EMBL" id="KKN68313.1"/>
    </source>
</evidence>
<gene>
    <name evidence="2" type="ORF">LCGC14_0452700</name>
</gene>
<dbReference type="InterPro" id="IPR052024">
    <property type="entry name" value="Methanogen_methyltrans"/>
</dbReference>
<accession>A0A0F9VRE0</accession>
<sequence>MTSRERFKAALNHQEPDRVPLDLGTCETVMAREVYEGLAELLGIEPTAAEGVEHPGTFVCPDEKMLEALGIDTRHVDVVSKPDTVDADSPWPKKEVHPDGAIDWTQASGAIYRLPAGESDTQLYRPAITGELTAEEVDRAFPPDPTPRDWADPEATRTAISAVHEQGKAVLINHVFIPMMATWGAVGMERSLVEMVLQPELYCRIMDNSIAGTFATAESFFAAAGSEADCVYAIADDVATHTGMLMSPDDYRRYVKPRHAEIVRFVKARTNSKFMLHCCGAMKPILPDLIEIGVDVLNPTQTSAAGMDPFELKREFGNDIIFWGGIDVIELLPFGTPADVEREVKRHIDALAPGGGYIFSPSHMIQRFTPPENVLTMYQTALEYGRT</sequence>
<dbReference type="PANTHER" id="PTHR47099">
    <property type="entry name" value="METHYLCOBAMIDE:COM METHYLTRANSFERASE MTBA"/>
    <property type="match status" value="1"/>
</dbReference>
<feature type="domain" description="Uroporphyrinogen decarboxylase (URO-D)" evidence="1">
    <location>
        <begin position="126"/>
        <end position="383"/>
    </location>
</feature>
<dbReference type="InterPro" id="IPR038071">
    <property type="entry name" value="UROD/MetE-like_sf"/>
</dbReference>